<keyword evidence="10" id="KW-1185">Reference proteome</keyword>
<dbReference type="Gene3D" id="3.40.720.10">
    <property type="entry name" value="Alkaline Phosphatase, subunit A"/>
    <property type="match status" value="2"/>
</dbReference>
<dbReference type="InterPro" id="IPR006311">
    <property type="entry name" value="TAT_signal"/>
</dbReference>
<evidence type="ECO:0000256" key="8">
    <source>
        <dbReference type="SAM" id="MobiDB-lite"/>
    </source>
</evidence>
<feature type="compositionally biased region" description="Polar residues" evidence="8">
    <location>
        <begin position="459"/>
        <end position="470"/>
    </location>
</feature>
<keyword evidence="6" id="KW-0843">Virulence</keyword>
<dbReference type="InterPro" id="IPR017850">
    <property type="entry name" value="Alkaline_phosphatase_core_sf"/>
</dbReference>
<keyword evidence="5" id="KW-0378">Hydrolase</keyword>
<dbReference type="InterPro" id="IPR007312">
    <property type="entry name" value="Phosphoesterase"/>
</dbReference>
<dbReference type="Proteomes" id="UP000316096">
    <property type="component" value="Unassembled WGS sequence"/>
</dbReference>
<dbReference type="PANTHER" id="PTHR31956">
    <property type="entry name" value="NON-SPECIFIC PHOSPHOLIPASE C4-RELATED"/>
    <property type="match status" value="1"/>
</dbReference>
<sequence length="477" mass="51845">MPDLTRRRLFGAAGAVAAATFAAEFLPSNVRRALAETPERLAAPSLNDIKHVVILMQENRSFDHYFGTLPGVRGFSDPNAIKLSTGKSVFYQPDTVNAAGYLLPFHLDTHKTSAQAIPSTNHGWSVQHQAWNNGKMDKWLPAHRSADGANGPYVMGYHTRADIPFQFALAESFTICDNYFCSVMGPTWPNRLYLMSASIDPGGTKGGPVISNADPTPYGWKTYPEALTTAGVPWKVYQETDDYGCNVLEYFGAFQKASTTSTLYKSGMKVSSAGQFEYDAAHDQLPTVSWIIPTSTQSEHPDYMPAAGADYVASKIDAIASNPDVWKKTLFILNYDENDGLFDHVPPPVPKAGTAGEFVNSLPIGGGFRVPCILVSPWTMGGWVARDKFDHTSTLRLLELLTGVAIPNLSAWRRSTFGDLTSALGVASAASPPQLPDTKSQLAEAEKEVETLPKPTFPGRTQTPPKQETGSIPRPRG</sequence>
<evidence type="ECO:0000313" key="9">
    <source>
        <dbReference type="EMBL" id="TQL96718.1"/>
    </source>
</evidence>
<protein>
    <recommendedName>
        <fullName evidence="3">phospholipase C</fullName>
        <ecNumber evidence="3">3.1.4.3</ecNumber>
    </recommendedName>
</protein>
<proteinExistence type="inferred from homology"/>
<dbReference type="EMBL" id="VFOZ01000001">
    <property type="protein sequence ID" value="TQL96718.1"/>
    <property type="molecule type" value="Genomic_DNA"/>
</dbReference>
<accession>A0A543CI07</accession>
<evidence type="ECO:0000256" key="6">
    <source>
        <dbReference type="ARBA" id="ARBA00023026"/>
    </source>
</evidence>
<dbReference type="OrthoDB" id="4181857at2"/>
<comment type="catalytic activity">
    <reaction evidence="7">
        <text>a 1,2-diacyl-sn-glycero-3-phosphocholine + H2O = phosphocholine + a 1,2-diacyl-sn-glycerol + H(+)</text>
        <dbReference type="Rhea" id="RHEA:10604"/>
        <dbReference type="ChEBI" id="CHEBI:15377"/>
        <dbReference type="ChEBI" id="CHEBI:15378"/>
        <dbReference type="ChEBI" id="CHEBI:17815"/>
        <dbReference type="ChEBI" id="CHEBI:57643"/>
        <dbReference type="ChEBI" id="CHEBI:295975"/>
        <dbReference type="EC" id="3.1.4.3"/>
    </reaction>
    <physiologicalReaction direction="left-to-right" evidence="7">
        <dbReference type="Rhea" id="RHEA:10605"/>
    </physiologicalReaction>
</comment>
<keyword evidence="4" id="KW-0134">Cell wall</keyword>
<keyword evidence="4" id="KW-0964">Secreted</keyword>
<organism evidence="9 10">
    <name type="scientific">Actinoallomurus bryophytorum</name>
    <dbReference type="NCBI Taxonomy" id="1490222"/>
    <lineage>
        <taxon>Bacteria</taxon>
        <taxon>Bacillati</taxon>
        <taxon>Actinomycetota</taxon>
        <taxon>Actinomycetes</taxon>
        <taxon>Streptosporangiales</taxon>
        <taxon>Thermomonosporaceae</taxon>
        <taxon>Actinoallomurus</taxon>
    </lineage>
</organism>
<comment type="similarity">
    <text evidence="2">Belongs to the bacterial phospholipase C family.</text>
</comment>
<name>A0A543CI07_9ACTN</name>
<evidence type="ECO:0000256" key="2">
    <source>
        <dbReference type="ARBA" id="ARBA00009717"/>
    </source>
</evidence>
<comment type="caution">
    <text evidence="9">The sequence shown here is derived from an EMBL/GenBank/DDBJ whole genome shotgun (WGS) entry which is preliminary data.</text>
</comment>
<evidence type="ECO:0000256" key="4">
    <source>
        <dbReference type="ARBA" id="ARBA00022512"/>
    </source>
</evidence>
<evidence type="ECO:0000256" key="5">
    <source>
        <dbReference type="ARBA" id="ARBA00022801"/>
    </source>
</evidence>
<feature type="region of interest" description="Disordered" evidence="8">
    <location>
        <begin position="427"/>
        <end position="477"/>
    </location>
</feature>
<evidence type="ECO:0000256" key="1">
    <source>
        <dbReference type="ARBA" id="ARBA00004191"/>
    </source>
</evidence>
<comment type="subcellular location">
    <subcellularLocation>
        <location evidence="1">Secreted</location>
        <location evidence="1">Cell wall</location>
    </subcellularLocation>
</comment>
<dbReference type="AlphaFoldDB" id="A0A543CI07"/>
<evidence type="ECO:0000313" key="10">
    <source>
        <dbReference type="Proteomes" id="UP000316096"/>
    </source>
</evidence>
<dbReference type="EC" id="3.1.4.3" evidence="3"/>
<dbReference type="PANTHER" id="PTHR31956:SF1">
    <property type="entry name" value="NON-SPECIFIC PHOSPHOLIPASE C1"/>
    <property type="match status" value="1"/>
</dbReference>
<dbReference type="CDD" id="cd16014">
    <property type="entry name" value="PLC"/>
    <property type="match status" value="1"/>
</dbReference>
<evidence type="ECO:0000256" key="7">
    <source>
        <dbReference type="ARBA" id="ARBA00048421"/>
    </source>
</evidence>
<dbReference type="Pfam" id="PF04185">
    <property type="entry name" value="Phosphoesterase"/>
    <property type="match status" value="1"/>
</dbReference>
<dbReference type="GO" id="GO:0034480">
    <property type="term" value="F:phosphatidylcholine phospholipase C activity"/>
    <property type="evidence" value="ECO:0007669"/>
    <property type="project" value="UniProtKB-EC"/>
</dbReference>
<gene>
    <name evidence="9" type="ORF">FB559_2267</name>
</gene>
<reference evidence="9 10" key="1">
    <citation type="submission" date="2019-06" db="EMBL/GenBank/DDBJ databases">
        <title>Sequencing the genomes of 1000 actinobacteria strains.</title>
        <authorList>
            <person name="Klenk H.-P."/>
        </authorList>
    </citation>
    <scope>NUCLEOTIDE SEQUENCE [LARGE SCALE GENOMIC DNA]</scope>
    <source>
        <strain evidence="9 10">DSM 102200</strain>
    </source>
</reference>
<evidence type="ECO:0000256" key="3">
    <source>
        <dbReference type="ARBA" id="ARBA00012018"/>
    </source>
</evidence>
<dbReference type="PROSITE" id="PS51318">
    <property type="entry name" value="TAT"/>
    <property type="match status" value="1"/>
</dbReference>
<dbReference type="RefSeq" id="WP_141955546.1">
    <property type="nucleotide sequence ID" value="NZ_VFOZ01000001.1"/>
</dbReference>